<feature type="region of interest" description="Disordered" evidence="6">
    <location>
        <begin position="485"/>
        <end position="511"/>
    </location>
</feature>
<dbReference type="AlphaFoldDB" id="A0A563EVN3"/>
<accession>A0A563EVN3</accession>
<evidence type="ECO:0000256" key="4">
    <source>
        <dbReference type="ARBA" id="ARBA00022825"/>
    </source>
</evidence>
<feature type="domain" description="Peptidase S8/S53" evidence="7">
    <location>
        <begin position="245"/>
        <end position="545"/>
    </location>
</feature>
<dbReference type="EMBL" id="VOBR01000007">
    <property type="protein sequence ID" value="TWP51746.1"/>
    <property type="molecule type" value="Genomic_DNA"/>
</dbReference>
<evidence type="ECO:0000313" key="8">
    <source>
        <dbReference type="EMBL" id="TWP51746.1"/>
    </source>
</evidence>
<dbReference type="InterPro" id="IPR050131">
    <property type="entry name" value="Peptidase_S8_subtilisin-like"/>
</dbReference>
<dbReference type="InterPro" id="IPR000209">
    <property type="entry name" value="Peptidase_S8/S53_dom"/>
</dbReference>
<evidence type="ECO:0000256" key="2">
    <source>
        <dbReference type="ARBA" id="ARBA00022670"/>
    </source>
</evidence>
<feature type="compositionally biased region" description="Basic and acidic residues" evidence="6">
    <location>
        <begin position="495"/>
        <end position="509"/>
    </location>
</feature>
<gene>
    <name evidence="8" type="ORF">FKR81_12840</name>
</gene>
<dbReference type="PROSITE" id="PS51892">
    <property type="entry name" value="SUBTILASE"/>
    <property type="match status" value="1"/>
</dbReference>
<protein>
    <submittedName>
        <fullName evidence="8">S8 family serine peptidase</fullName>
    </submittedName>
</protein>
<dbReference type="SUPFAM" id="SSF52743">
    <property type="entry name" value="Subtilisin-like"/>
    <property type="match status" value="1"/>
</dbReference>
<evidence type="ECO:0000256" key="5">
    <source>
        <dbReference type="PROSITE-ProRule" id="PRU01240"/>
    </source>
</evidence>
<proteinExistence type="inferred from homology"/>
<comment type="caution">
    <text evidence="8">The sequence shown here is derived from an EMBL/GenBank/DDBJ whole genome shotgun (WGS) entry which is preliminary data.</text>
</comment>
<feature type="active site" description="Charge relay system" evidence="5">
    <location>
        <position position="251"/>
    </location>
</feature>
<evidence type="ECO:0000256" key="1">
    <source>
        <dbReference type="ARBA" id="ARBA00011073"/>
    </source>
</evidence>
<feature type="active site" description="Charge relay system" evidence="5">
    <location>
        <position position="324"/>
    </location>
</feature>
<keyword evidence="3 5" id="KW-0378">Hydrolase</keyword>
<evidence type="ECO:0000256" key="6">
    <source>
        <dbReference type="SAM" id="MobiDB-lite"/>
    </source>
</evidence>
<name>A0A563EVN3_9PSEU</name>
<reference evidence="8 9" key="1">
    <citation type="submission" date="2019-07" db="EMBL/GenBank/DDBJ databases">
        <title>Lentzea xizangensis sp. nov., isolated from Qinghai-Tibetan Plateau Soils.</title>
        <authorList>
            <person name="Huang J."/>
        </authorList>
    </citation>
    <scope>NUCLEOTIDE SEQUENCE [LARGE SCALE GENOMIC DNA]</scope>
    <source>
        <strain evidence="8 9">FXJ1.1311</strain>
    </source>
</reference>
<dbReference type="PANTHER" id="PTHR43806:SF11">
    <property type="entry name" value="CEREVISIN-RELATED"/>
    <property type="match status" value="1"/>
</dbReference>
<dbReference type="Proteomes" id="UP000316639">
    <property type="component" value="Unassembled WGS sequence"/>
</dbReference>
<dbReference type="PROSITE" id="PS00136">
    <property type="entry name" value="SUBTILASE_ASP"/>
    <property type="match status" value="1"/>
</dbReference>
<keyword evidence="4 5" id="KW-0720">Serine protease</keyword>
<dbReference type="PANTHER" id="PTHR43806">
    <property type="entry name" value="PEPTIDASE S8"/>
    <property type="match status" value="1"/>
</dbReference>
<organism evidence="8 9">
    <name type="scientific">Lentzea tibetensis</name>
    <dbReference type="NCBI Taxonomy" id="2591470"/>
    <lineage>
        <taxon>Bacteria</taxon>
        <taxon>Bacillati</taxon>
        <taxon>Actinomycetota</taxon>
        <taxon>Actinomycetes</taxon>
        <taxon>Pseudonocardiales</taxon>
        <taxon>Pseudonocardiaceae</taxon>
        <taxon>Lentzea</taxon>
    </lineage>
</organism>
<keyword evidence="9" id="KW-1185">Reference proteome</keyword>
<dbReference type="Pfam" id="PF00082">
    <property type="entry name" value="Peptidase_S8"/>
    <property type="match status" value="1"/>
</dbReference>
<comment type="similarity">
    <text evidence="1 5">Belongs to the peptidase S8 family.</text>
</comment>
<evidence type="ECO:0000313" key="9">
    <source>
        <dbReference type="Proteomes" id="UP000316639"/>
    </source>
</evidence>
<dbReference type="InterPro" id="IPR036852">
    <property type="entry name" value="Peptidase_S8/S53_dom_sf"/>
</dbReference>
<feature type="active site" description="Charge relay system" evidence="5">
    <location>
        <position position="521"/>
    </location>
</feature>
<dbReference type="Gene3D" id="3.40.50.200">
    <property type="entry name" value="Peptidase S8/S53 domain"/>
    <property type="match status" value="1"/>
</dbReference>
<dbReference type="OrthoDB" id="5177045at2"/>
<dbReference type="InterPro" id="IPR023827">
    <property type="entry name" value="Peptidase_S8_Asp-AS"/>
</dbReference>
<dbReference type="GO" id="GO:0006508">
    <property type="term" value="P:proteolysis"/>
    <property type="evidence" value="ECO:0007669"/>
    <property type="project" value="UniProtKB-KW"/>
</dbReference>
<keyword evidence="2 5" id="KW-0645">Protease</keyword>
<evidence type="ECO:0000259" key="7">
    <source>
        <dbReference type="Pfam" id="PF00082"/>
    </source>
</evidence>
<sequence length="561" mass="59448">MLTMSSCRVCYLLVTQLPGSGNGYSPLNDVWVTDQKGAVMTIRFPEASNIATGQAELPEWPQWLLDRYGARMLHPNEVVRAPGAPVPRSTVYRTAILLFPRGVLADGVLVPQIEQALSEIGLTIRLPNGEFPSSALHPALAGLDDNVMADVPIPVVIRVGAAGPAVVDAWAALQQIRARVSSPNTRFERISLEHLLVGTNYGGVPTWSPHDVRPSSFGSPYRLMPVAFRGTGPVRQPTPPNGRRVVAAVLDTGLVRHPLFGNAAPGSGLPSGGFVREFTTSANAIAQQNKYLNGLTPTNILLNIWEAPVYGDVLTEEIGRATGHCCFISGLIHQGAPDADVLVTRVMQTDNICREADLLLALWLIVARVTAAQKPGGNISEIVDIVSLSLGGYVESTSTKASNLRTVIMDLTGRGVLVVAAAGNDATTREFYPAALATEPNPWPGQRVLGVGALNPDDTTAWFSNAGPNITIEATGACMISTFPPDVKGSHGTGRRTESGGRQTADPDKFSGAWAMGSGTSYAVAHVVARAADLLSKDPTITTVDAASMRTRAINVVQQLP</sequence>
<dbReference type="GO" id="GO:0004252">
    <property type="term" value="F:serine-type endopeptidase activity"/>
    <property type="evidence" value="ECO:0007669"/>
    <property type="project" value="UniProtKB-UniRule"/>
</dbReference>
<evidence type="ECO:0000256" key="3">
    <source>
        <dbReference type="ARBA" id="ARBA00022801"/>
    </source>
</evidence>